<dbReference type="AlphaFoldDB" id="A0A382G7N5"/>
<accession>A0A382G7N5</accession>
<evidence type="ECO:0000313" key="1">
    <source>
        <dbReference type="EMBL" id="SVB70614.1"/>
    </source>
</evidence>
<name>A0A382G7N5_9ZZZZ</name>
<dbReference type="EMBL" id="UINC01053731">
    <property type="protein sequence ID" value="SVB70614.1"/>
    <property type="molecule type" value="Genomic_DNA"/>
</dbReference>
<protein>
    <submittedName>
        <fullName evidence="1">Uncharacterized protein</fullName>
    </submittedName>
</protein>
<proteinExistence type="predicted"/>
<gene>
    <name evidence="1" type="ORF">METZ01_LOCUS223468</name>
</gene>
<reference evidence="1" key="1">
    <citation type="submission" date="2018-05" db="EMBL/GenBank/DDBJ databases">
        <authorList>
            <person name="Lanie J.A."/>
            <person name="Ng W.-L."/>
            <person name="Kazmierczak K.M."/>
            <person name="Andrzejewski T.M."/>
            <person name="Davidsen T.M."/>
            <person name="Wayne K.J."/>
            <person name="Tettelin H."/>
            <person name="Glass J.I."/>
            <person name="Rusch D."/>
            <person name="Podicherti R."/>
            <person name="Tsui H.-C.T."/>
            <person name="Winkler M.E."/>
        </authorList>
    </citation>
    <scope>NUCLEOTIDE SEQUENCE</scope>
</reference>
<sequence>MKADRVVLFSLSLLENIELTSITNRYRLAKFYTVVVLIYY</sequence>
<organism evidence="1">
    <name type="scientific">marine metagenome</name>
    <dbReference type="NCBI Taxonomy" id="408172"/>
    <lineage>
        <taxon>unclassified sequences</taxon>
        <taxon>metagenomes</taxon>
        <taxon>ecological metagenomes</taxon>
    </lineage>
</organism>